<comment type="caution">
    <text evidence="2">The sequence shown here is derived from an EMBL/GenBank/DDBJ whole genome shotgun (WGS) entry which is preliminary data.</text>
</comment>
<feature type="chain" id="PRO_5016845878" description="DKNYY family protein" evidence="1">
    <location>
        <begin position="20"/>
        <end position="281"/>
    </location>
</feature>
<dbReference type="AlphaFoldDB" id="A0A370QRR4"/>
<keyword evidence="1" id="KW-0732">Signal</keyword>
<dbReference type="Proteomes" id="UP000254848">
    <property type="component" value="Unassembled WGS sequence"/>
</dbReference>
<accession>A0A370QRR4</accession>
<feature type="signal peptide" evidence="1">
    <location>
        <begin position="1"/>
        <end position="19"/>
    </location>
</feature>
<dbReference type="EMBL" id="QRAP01000004">
    <property type="protein sequence ID" value="RDK91926.1"/>
    <property type="molecule type" value="Genomic_DNA"/>
</dbReference>
<gene>
    <name evidence="2" type="ORF">C8D90_10470</name>
</gene>
<organism evidence="2 3">
    <name type="scientific">Enterobacillus tribolii</name>
    <dbReference type="NCBI Taxonomy" id="1487935"/>
    <lineage>
        <taxon>Bacteria</taxon>
        <taxon>Pseudomonadati</taxon>
        <taxon>Pseudomonadota</taxon>
        <taxon>Gammaproteobacteria</taxon>
        <taxon>Enterobacterales</taxon>
        <taxon>Hafniaceae</taxon>
        <taxon>Enterobacillus</taxon>
    </lineage>
</organism>
<proteinExistence type="predicted"/>
<evidence type="ECO:0000313" key="3">
    <source>
        <dbReference type="Proteomes" id="UP000254848"/>
    </source>
</evidence>
<name>A0A370QRR4_9GAMM</name>
<protein>
    <recommendedName>
        <fullName evidence="4">DKNYY family protein</fullName>
    </recommendedName>
</protein>
<sequence>MKFRTFALPAMLLFLPAMAYALPSGGGPSNIVKSNNIILMEGDLIGPVKAFRQYVIGPESERYVRDVNVDFDQHGQIISAVQSYGPNPVWESQLHPDNIVAGWVSRSAVAVKTRDGTKVTQFVSAYKTDKAGRIVKVSNVEAQPGAISVTNRYYFYTPDQRVRFYLSLGGRPGFGLYLYGKDGRLTKVIKNDNVSYSTFTQDGKDLSTTTKTPYITYSSLCQQWDPGGNCTLVEKQEKLYFRGNGGEEKTQVTTLWQRQNISYYPGGYREKGPMPEKEKQK</sequence>
<evidence type="ECO:0000313" key="2">
    <source>
        <dbReference type="EMBL" id="RDK91926.1"/>
    </source>
</evidence>
<evidence type="ECO:0008006" key="4">
    <source>
        <dbReference type="Google" id="ProtNLM"/>
    </source>
</evidence>
<evidence type="ECO:0000256" key="1">
    <source>
        <dbReference type="SAM" id="SignalP"/>
    </source>
</evidence>
<reference evidence="2 3" key="1">
    <citation type="submission" date="2018-07" db="EMBL/GenBank/DDBJ databases">
        <title>Genomic Encyclopedia of Type Strains, Phase IV (KMG-IV): sequencing the most valuable type-strain genomes for metagenomic binning, comparative biology and taxonomic classification.</title>
        <authorList>
            <person name="Goeker M."/>
        </authorList>
    </citation>
    <scope>NUCLEOTIDE SEQUENCE [LARGE SCALE GENOMIC DNA]</scope>
    <source>
        <strain evidence="2 3">DSM 103736</strain>
    </source>
</reference>
<keyword evidence="3" id="KW-1185">Reference proteome</keyword>